<dbReference type="SUPFAM" id="SSF63724">
    <property type="entry name" value="Cytolysin/lectin"/>
    <property type="match status" value="1"/>
</dbReference>
<gene>
    <name evidence="7" type="primary">LOC106536060</name>
</gene>
<sequence>MPLRHCSVEIKNNTNNYTLSNPRVFTESGFCKVPLPPMVGPCSAVRALFNKTTGTATGAVGVFTYDLFNADLNDYSHIMAVMFSVPYDRILYSNWLAVGIFDKGKRCDHDLYELMYKGSGSKFVRGKADGSNIFYEGDYVILSASMTASGEAILKVEVNDTGLY</sequence>
<dbReference type="PANTHER" id="PTHR40388:SF2">
    <property type="entry name" value="ACTINOPORIN-LIKE PROTEIN"/>
    <property type="match status" value="1"/>
</dbReference>
<evidence type="ECO:0000256" key="4">
    <source>
        <dbReference type="ARBA" id="ARBA00023298"/>
    </source>
</evidence>
<dbReference type="InterPro" id="IPR050677">
    <property type="entry name" value="Actinoporin_PFT"/>
</dbReference>
<dbReference type="InterPro" id="IPR015926">
    <property type="entry name" value="Cytolysin/lectin"/>
</dbReference>
<organism evidence="6 7">
    <name type="scientific">Austrofundulus limnaeus</name>
    <name type="common">Annual killifish</name>
    <dbReference type="NCBI Taxonomy" id="52670"/>
    <lineage>
        <taxon>Eukaryota</taxon>
        <taxon>Metazoa</taxon>
        <taxon>Chordata</taxon>
        <taxon>Craniata</taxon>
        <taxon>Vertebrata</taxon>
        <taxon>Euteleostomi</taxon>
        <taxon>Actinopterygii</taxon>
        <taxon>Neopterygii</taxon>
        <taxon>Teleostei</taxon>
        <taxon>Neoteleostei</taxon>
        <taxon>Acanthomorphata</taxon>
        <taxon>Ovalentaria</taxon>
        <taxon>Atherinomorphae</taxon>
        <taxon>Cyprinodontiformes</taxon>
        <taxon>Rivulidae</taxon>
        <taxon>Austrofundulus</taxon>
    </lineage>
</organism>
<dbReference type="GO" id="GO:0015267">
    <property type="term" value="F:channel activity"/>
    <property type="evidence" value="ECO:0007669"/>
    <property type="project" value="InterPro"/>
</dbReference>
<reference evidence="7" key="1">
    <citation type="submission" date="2025-08" db="UniProtKB">
        <authorList>
            <consortium name="RefSeq"/>
        </authorList>
    </citation>
    <scope>IDENTIFICATION</scope>
    <source>
        <strain evidence="7">Quisiro</strain>
        <tissue evidence="7">Liver</tissue>
    </source>
</reference>
<evidence type="ECO:0000256" key="3">
    <source>
        <dbReference type="ARBA" id="ARBA00022537"/>
    </source>
</evidence>
<dbReference type="KEGG" id="alim:106536060"/>
<dbReference type="GO" id="GO:0042151">
    <property type="term" value="C:nematocyst"/>
    <property type="evidence" value="ECO:0007669"/>
    <property type="project" value="UniProtKB-SubCell"/>
</dbReference>
<keyword evidence="4" id="KW-0472">Membrane</keyword>
<dbReference type="Gene3D" id="2.60.270.20">
    <property type="entry name" value="Cytolysin/lectin"/>
    <property type="match status" value="1"/>
</dbReference>
<accession>A0A2I4D8X4</accession>
<dbReference type="Proteomes" id="UP000192220">
    <property type="component" value="Unplaced"/>
</dbReference>
<dbReference type="InterPro" id="IPR009104">
    <property type="entry name" value="Anemon_actinoporin-like"/>
</dbReference>
<dbReference type="GO" id="GO:0046930">
    <property type="term" value="C:pore complex"/>
    <property type="evidence" value="ECO:0007669"/>
    <property type="project" value="InterPro"/>
</dbReference>
<dbReference type="OrthoDB" id="8495133at2759"/>
<dbReference type="InParanoid" id="A0A2I4D8X4"/>
<keyword evidence="5" id="KW-0166">Nematocyst</keyword>
<evidence type="ECO:0000313" key="7">
    <source>
        <dbReference type="RefSeq" id="XP_013888684.1"/>
    </source>
</evidence>
<dbReference type="RefSeq" id="XP_013888684.1">
    <property type="nucleotide sequence ID" value="XM_014033230.1"/>
</dbReference>
<dbReference type="AlphaFoldDB" id="A0A2I4D8X4"/>
<evidence type="ECO:0000313" key="6">
    <source>
        <dbReference type="Proteomes" id="UP000192220"/>
    </source>
</evidence>
<evidence type="ECO:0000256" key="1">
    <source>
        <dbReference type="ARBA" id="ARBA00004175"/>
    </source>
</evidence>
<dbReference type="PANTHER" id="PTHR40388">
    <property type="entry name" value="BRYOPORIN"/>
    <property type="match status" value="1"/>
</dbReference>
<dbReference type="GO" id="GO:0046931">
    <property type="term" value="P:pore complex assembly"/>
    <property type="evidence" value="ECO:0007669"/>
    <property type="project" value="InterPro"/>
</dbReference>
<dbReference type="GO" id="GO:0051715">
    <property type="term" value="P:cytolysis in another organism"/>
    <property type="evidence" value="ECO:0007669"/>
    <property type="project" value="InterPro"/>
</dbReference>
<comment type="subcellular location">
    <subcellularLocation>
        <location evidence="2">Nematocyst</location>
    </subcellularLocation>
    <subcellularLocation>
        <location evidence="1">Target cell membrane</location>
    </subcellularLocation>
</comment>
<dbReference type="GO" id="GO:0044218">
    <property type="term" value="C:other organism cell membrane"/>
    <property type="evidence" value="ECO:0007669"/>
    <property type="project" value="UniProtKB-KW"/>
</dbReference>
<proteinExistence type="predicted"/>
<evidence type="ECO:0000256" key="2">
    <source>
        <dbReference type="ARBA" id="ARBA00004532"/>
    </source>
</evidence>
<dbReference type="Pfam" id="PF06369">
    <property type="entry name" value="Anemone_cytotox"/>
    <property type="match status" value="1"/>
</dbReference>
<keyword evidence="4" id="KW-1053">Target membrane</keyword>
<protein>
    <submittedName>
        <fullName evidence="7">Cytolysin RTX-S-2</fullName>
    </submittedName>
</protein>
<name>A0A2I4D8X4_AUSLI</name>
<keyword evidence="3" id="KW-1052">Target cell membrane</keyword>
<evidence type="ECO:0000256" key="5">
    <source>
        <dbReference type="ARBA" id="ARBA00023331"/>
    </source>
</evidence>
<dbReference type="GO" id="GO:0006812">
    <property type="term" value="P:monoatomic cation transport"/>
    <property type="evidence" value="ECO:0007669"/>
    <property type="project" value="InterPro"/>
</dbReference>
<dbReference type="GeneID" id="106536060"/>
<keyword evidence="6" id="KW-1185">Reference proteome</keyword>